<evidence type="ECO:0000256" key="3">
    <source>
        <dbReference type="SAM" id="MobiDB-lite"/>
    </source>
</evidence>
<evidence type="ECO:0000259" key="5">
    <source>
        <dbReference type="Pfam" id="PF25917"/>
    </source>
</evidence>
<evidence type="ECO:0000313" key="8">
    <source>
        <dbReference type="Proteomes" id="UP000663400"/>
    </source>
</evidence>
<feature type="coiled-coil region" evidence="2">
    <location>
        <begin position="111"/>
        <end position="145"/>
    </location>
</feature>
<dbReference type="Pfam" id="PF25917">
    <property type="entry name" value="BSH_RND"/>
    <property type="match status" value="1"/>
</dbReference>
<dbReference type="Pfam" id="PF25954">
    <property type="entry name" value="Beta-barrel_RND_2"/>
    <property type="match status" value="1"/>
</dbReference>
<dbReference type="InterPro" id="IPR050739">
    <property type="entry name" value="MFP"/>
</dbReference>
<evidence type="ECO:0000256" key="1">
    <source>
        <dbReference type="ARBA" id="ARBA00009477"/>
    </source>
</evidence>
<dbReference type="RefSeq" id="WP_200607341.1">
    <property type="nucleotide sequence ID" value="NZ_CP071517.1"/>
</dbReference>
<keyword evidence="8" id="KW-1185">Reference proteome</keyword>
<feature type="transmembrane region" description="Helical" evidence="4">
    <location>
        <begin position="30"/>
        <end position="50"/>
    </location>
</feature>
<keyword evidence="4" id="KW-0472">Membrane</keyword>
<feature type="region of interest" description="Disordered" evidence="3">
    <location>
        <begin position="1"/>
        <end position="26"/>
    </location>
</feature>
<evidence type="ECO:0000313" key="7">
    <source>
        <dbReference type="EMBL" id="QSX73914.1"/>
    </source>
</evidence>
<dbReference type="Proteomes" id="UP000663400">
    <property type="component" value="Chromosome"/>
</dbReference>
<feature type="domain" description="CusB-like beta-barrel" evidence="6">
    <location>
        <begin position="270"/>
        <end position="314"/>
    </location>
</feature>
<keyword evidence="4" id="KW-1133">Transmembrane helix</keyword>
<evidence type="ECO:0000256" key="2">
    <source>
        <dbReference type="SAM" id="Coils"/>
    </source>
</evidence>
<feature type="coiled-coil region" evidence="2">
    <location>
        <begin position="198"/>
        <end position="232"/>
    </location>
</feature>
<organism evidence="7 8">
    <name type="scientific">Lysobacter arenosi</name>
    <dbReference type="NCBI Taxonomy" id="2795387"/>
    <lineage>
        <taxon>Bacteria</taxon>
        <taxon>Pseudomonadati</taxon>
        <taxon>Pseudomonadota</taxon>
        <taxon>Gammaproteobacteria</taxon>
        <taxon>Lysobacterales</taxon>
        <taxon>Lysobacteraceae</taxon>
        <taxon>Lysobacter</taxon>
    </lineage>
</organism>
<dbReference type="EMBL" id="CP071517">
    <property type="protein sequence ID" value="QSX73914.1"/>
    <property type="molecule type" value="Genomic_DNA"/>
</dbReference>
<dbReference type="Gene3D" id="2.40.30.170">
    <property type="match status" value="1"/>
</dbReference>
<dbReference type="SUPFAM" id="SSF111369">
    <property type="entry name" value="HlyD-like secretion proteins"/>
    <property type="match status" value="2"/>
</dbReference>
<protein>
    <submittedName>
        <fullName evidence="7">HlyD family secretion protein</fullName>
    </submittedName>
</protein>
<proteinExistence type="inferred from homology"/>
<accession>A0ABX7R776</accession>
<sequence length="370" mass="39346">MSTPTPTPPPSAPPQPAPAAPPTPPPRPRWQMAIFAAVAIGGALVVLYAWHLPPFRTPIQSTENAYVRGQVTVISPQVSGYVTQVPVRDFQHVRKGQLLVQIDDRLYRQQVDQASAQLQAARANLANWTQQLRSAQANVAQTRATVASNNALHVRTAATLKRTDRLAGQQLLSAQDLDNAFAANAQAVAGLNQSRAAVEAAEQTVRSVSVNRDALEAAVAGAEAAVKLAQINLDHTHIEAPRDGQLGQVTVREGAYVTNGTQLMALVPGTLWVVANYKETQMEDMRIGQPAHFTVDALGGKRLAGRVQEISPAAGSEFSVLPADNATGNFVKIAQRIPVKISIDGGQETAARLRPGMSVVAKIDTSAEGD</sequence>
<keyword evidence="4" id="KW-0812">Transmembrane</keyword>
<reference evidence="7 8" key="1">
    <citation type="submission" date="2021-02" db="EMBL/GenBank/DDBJ databases">
        <title>Lysobacter arenosi sp. nov., isolated from soil of gangwondo yeongwol, south Korea.</title>
        <authorList>
            <person name="Kim K.R."/>
            <person name="Kim K.H."/>
            <person name="Jeon C.O."/>
        </authorList>
    </citation>
    <scope>NUCLEOTIDE SEQUENCE [LARGE SCALE GENOMIC DNA]</scope>
    <source>
        <strain evidence="7 8">R7</strain>
    </source>
</reference>
<dbReference type="InterPro" id="IPR058792">
    <property type="entry name" value="Beta-barrel_RND_2"/>
</dbReference>
<evidence type="ECO:0000259" key="6">
    <source>
        <dbReference type="Pfam" id="PF25954"/>
    </source>
</evidence>
<evidence type="ECO:0000256" key="4">
    <source>
        <dbReference type="SAM" id="Phobius"/>
    </source>
</evidence>
<dbReference type="Gene3D" id="1.10.287.470">
    <property type="entry name" value="Helix hairpin bin"/>
    <property type="match status" value="2"/>
</dbReference>
<dbReference type="PRINTS" id="PR01490">
    <property type="entry name" value="RTXTOXIND"/>
</dbReference>
<dbReference type="PANTHER" id="PTHR30386:SF24">
    <property type="entry name" value="MULTIDRUG RESISTANCE EFFLUX PUMP"/>
    <property type="match status" value="1"/>
</dbReference>
<comment type="similarity">
    <text evidence="1">Belongs to the membrane fusion protein (MFP) (TC 8.A.1) family.</text>
</comment>
<dbReference type="InterPro" id="IPR058625">
    <property type="entry name" value="MdtA-like_BSH"/>
</dbReference>
<dbReference type="Gene3D" id="2.40.50.100">
    <property type="match status" value="1"/>
</dbReference>
<gene>
    <name evidence="7" type="ORF">HIV01_011825</name>
</gene>
<name>A0ABX7R776_9GAMM</name>
<feature type="domain" description="Multidrug resistance protein MdtA-like barrel-sandwich hybrid" evidence="5">
    <location>
        <begin position="74"/>
        <end position="267"/>
    </location>
</feature>
<keyword evidence="2" id="KW-0175">Coiled coil</keyword>
<dbReference type="PANTHER" id="PTHR30386">
    <property type="entry name" value="MEMBRANE FUSION SUBUNIT OF EMRAB-TOLC MULTIDRUG EFFLUX PUMP"/>
    <property type="match status" value="1"/>
</dbReference>